<dbReference type="Gene3D" id="3.40.1190.20">
    <property type="match status" value="1"/>
</dbReference>
<dbReference type="GO" id="GO:0006796">
    <property type="term" value="P:phosphate-containing compound metabolic process"/>
    <property type="evidence" value="ECO:0007669"/>
    <property type="project" value="UniProtKB-ARBA"/>
</dbReference>
<evidence type="ECO:0000313" key="3">
    <source>
        <dbReference type="EMBL" id="CAD5205421.1"/>
    </source>
</evidence>
<dbReference type="PANTHER" id="PTHR42774">
    <property type="entry name" value="PHOSPHOTRANSFERASE SYSTEM TRANSPORT PROTEIN"/>
    <property type="match status" value="1"/>
</dbReference>
<organism evidence="3 4">
    <name type="scientific">Bursaphelenchus okinawaensis</name>
    <dbReference type="NCBI Taxonomy" id="465554"/>
    <lineage>
        <taxon>Eukaryota</taxon>
        <taxon>Metazoa</taxon>
        <taxon>Ecdysozoa</taxon>
        <taxon>Nematoda</taxon>
        <taxon>Chromadorea</taxon>
        <taxon>Rhabditida</taxon>
        <taxon>Tylenchina</taxon>
        <taxon>Tylenchomorpha</taxon>
        <taxon>Aphelenchoidea</taxon>
        <taxon>Aphelenchoididae</taxon>
        <taxon>Bursaphelenchus</taxon>
    </lineage>
</organism>
<dbReference type="Proteomes" id="UP000614601">
    <property type="component" value="Unassembled WGS sequence"/>
</dbReference>
<dbReference type="Proteomes" id="UP000783686">
    <property type="component" value="Unassembled WGS sequence"/>
</dbReference>
<evidence type="ECO:0000313" key="4">
    <source>
        <dbReference type="Proteomes" id="UP000614601"/>
    </source>
</evidence>
<feature type="domain" description="Carbohydrate kinase PfkB" evidence="2">
    <location>
        <begin position="2"/>
        <end position="294"/>
    </location>
</feature>
<comment type="caution">
    <text evidence="3">The sequence shown here is derived from an EMBL/GenBank/DDBJ whole genome shotgun (WGS) entry which is preliminary data.</text>
</comment>
<dbReference type="Pfam" id="PF00294">
    <property type="entry name" value="PfkB"/>
    <property type="match status" value="1"/>
</dbReference>
<dbReference type="SUPFAM" id="SSF53613">
    <property type="entry name" value="Ribokinase-like"/>
    <property type="match status" value="1"/>
</dbReference>
<dbReference type="InterPro" id="IPR052562">
    <property type="entry name" value="Ketohexokinase-related"/>
</dbReference>
<dbReference type="OrthoDB" id="204058at2759"/>
<dbReference type="InterPro" id="IPR029056">
    <property type="entry name" value="Ribokinase-like"/>
</dbReference>
<dbReference type="PANTHER" id="PTHR42774:SF3">
    <property type="entry name" value="KETOHEXOKINASE"/>
    <property type="match status" value="1"/>
</dbReference>
<feature type="signal peptide" evidence="1">
    <location>
        <begin position="1"/>
        <end position="17"/>
    </location>
</feature>
<dbReference type="EMBL" id="CAJFCW020000001">
    <property type="protein sequence ID" value="CAG9077298.1"/>
    <property type="molecule type" value="Genomic_DNA"/>
</dbReference>
<proteinExistence type="predicted"/>
<keyword evidence="1" id="KW-0732">Signal</keyword>
<dbReference type="AlphaFoldDB" id="A0A811JPY5"/>
<accession>A0A811JPY5</accession>
<evidence type="ECO:0000256" key="1">
    <source>
        <dbReference type="SAM" id="SignalP"/>
    </source>
</evidence>
<name>A0A811JPY5_9BILA</name>
<feature type="chain" id="PRO_5035594313" description="Carbohydrate kinase PfkB domain-containing protein" evidence="1">
    <location>
        <begin position="18"/>
        <end position="298"/>
    </location>
</feature>
<protein>
    <recommendedName>
        <fullName evidence="2">Carbohydrate kinase PfkB domain-containing protein</fullName>
    </recommendedName>
</protein>
<reference evidence="3" key="1">
    <citation type="submission" date="2020-09" db="EMBL/GenBank/DDBJ databases">
        <authorList>
            <person name="Kikuchi T."/>
        </authorList>
    </citation>
    <scope>NUCLEOTIDE SEQUENCE</scope>
    <source>
        <strain evidence="3">SH1</strain>
    </source>
</reference>
<keyword evidence="4" id="KW-1185">Reference proteome</keyword>
<sequence>MGKILVVGLCCIDVVNYVQIYPKEDSDTRVFEMETVLGGNAANNCTVLKQIAPEDTVLCAALPENDATLKDLLKQYKLKVIRIKRPNCRVPVSTCVVNISNGSRTILHYRGDLPEINADEFEETFPNFDDFSWIHFEGRNFDQLAKMISYCRTKIGHSKCKISVELEKIREFDWYTKIIPLADVIFMSKDFSRKLGFNSMEEAINGTIKRFSLRDSTLIVPWGEMGASARLSSESQIRFCQAYKPEKVVDTLGAGDSFIGSALHFLNQRMPLQEVLENAVKVAGIKCGQSGLRNLNLK</sequence>
<evidence type="ECO:0000259" key="2">
    <source>
        <dbReference type="Pfam" id="PF00294"/>
    </source>
</evidence>
<gene>
    <name evidence="3" type="ORF">BOKJ2_LOCUS105</name>
</gene>
<dbReference type="InterPro" id="IPR011611">
    <property type="entry name" value="PfkB_dom"/>
</dbReference>
<dbReference type="EMBL" id="CAJFDH010000001">
    <property type="protein sequence ID" value="CAD5205421.1"/>
    <property type="molecule type" value="Genomic_DNA"/>
</dbReference>